<protein>
    <submittedName>
        <fullName evidence="6">Amino acid/polyamine/organocation transporter (APC superfamily)</fullName>
    </submittedName>
</protein>
<evidence type="ECO:0000256" key="2">
    <source>
        <dbReference type="ARBA" id="ARBA00022692"/>
    </source>
</evidence>
<dbReference type="PANTHER" id="PTHR47547">
    <property type="match status" value="1"/>
</dbReference>
<feature type="transmembrane region" description="Helical" evidence="5">
    <location>
        <begin position="39"/>
        <end position="61"/>
    </location>
</feature>
<comment type="caution">
    <text evidence="6">The sequence shown here is derived from an EMBL/GenBank/DDBJ whole genome shotgun (WGS) entry which is preliminary data.</text>
</comment>
<evidence type="ECO:0000313" key="6">
    <source>
        <dbReference type="EMBL" id="RDI42051.1"/>
    </source>
</evidence>
<name>A0A370GEE7_9COXI</name>
<evidence type="ECO:0000256" key="3">
    <source>
        <dbReference type="ARBA" id="ARBA00022989"/>
    </source>
</evidence>
<dbReference type="GO" id="GO:0022857">
    <property type="term" value="F:transmembrane transporter activity"/>
    <property type="evidence" value="ECO:0007669"/>
    <property type="project" value="InterPro"/>
</dbReference>
<sequence length="531" mass="57254">MKFQRAIGPFALLFAGISSVIGSGWLFGPLFAAQIAGPAAVLSWIIGGILMIIIALTFAELGSAFPVAGGMIQFAQYSHGPLVSFMIGWMVWISSVAVAPVETLGLIQYAANYIPPLMTKTGEARVLSTIGIAAAAAIMFLMCVLNYYGARFFSRSNNIITSIKLIVPIATIILLISADFHSANFYATPGGFTPLGWHGVFAALPLGGVIYSFIGSNTVLQLAGETKNPQRSIPLALIGSMLFCTLLYALLQIAFVGAVTPAALVSGWHNLHYTGDSGPFSGMMAALGLGWFVMIIYADALISPFGTGFVFTASTARVGYGLSSIGFLPAALKKLTKNGVPLRSIILNYAVGLLLFLPFPGWQKLVSFIISCFIVSYIIGPIALVGLRKTQPDAPRPFMLPYANTIALVAFYICNLLIFWTGWQTVYRMMIALSLGVVFFSIYCLRQKNNIWAKQWRAAWWILPYFSALTLISYLGSFGEGKNVISFGMDFIVIALLTCVVFYMALKAGDKAPHHASFPLTEGHNIAIEAS</sequence>
<feature type="transmembrane region" description="Helical" evidence="5">
    <location>
        <begin position="399"/>
        <end position="420"/>
    </location>
</feature>
<feature type="transmembrane region" description="Helical" evidence="5">
    <location>
        <begin position="82"/>
        <end position="107"/>
    </location>
</feature>
<dbReference type="OrthoDB" id="9804700at2"/>
<dbReference type="AlphaFoldDB" id="A0A370GEE7"/>
<keyword evidence="3 5" id="KW-1133">Transmembrane helix</keyword>
<evidence type="ECO:0000313" key="7">
    <source>
        <dbReference type="Proteomes" id="UP000254720"/>
    </source>
</evidence>
<organism evidence="6 7">
    <name type="scientific">Aquicella lusitana</name>
    <dbReference type="NCBI Taxonomy" id="254246"/>
    <lineage>
        <taxon>Bacteria</taxon>
        <taxon>Pseudomonadati</taxon>
        <taxon>Pseudomonadota</taxon>
        <taxon>Gammaproteobacteria</taxon>
        <taxon>Legionellales</taxon>
        <taxon>Coxiellaceae</taxon>
        <taxon>Aquicella</taxon>
    </lineage>
</organism>
<evidence type="ECO:0000256" key="1">
    <source>
        <dbReference type="ARBA" id="ARBA00004141"/>
    </source>
</evidence>
<feature type="transmembrane region" description="Helical" evidence="5">
    <location>
        <begin position="484"/>
        <end position="506"/>
    </location>
</feature>
<feature type="transmembrane region" description="Helical" evidence="5">
    <location>
        <begin position="458"/>
        <end position="478"/>
    </location>
</feature>
<keyword evidence="2 5" id="KW-0812">Transmembrane</keyword>
<feature type="transmembrane region" description="Helical" evidence="5">
    <location>
        <begin position="7"/>
        <end position="27"/>
    </location>
</feature>
<evidence type="ECO:0000256" key="4">
    <source>
        <dbReference type="ARBA" id="ARBA00023136"/>
    </source>
</evidence>
<feature type="transmembrane region" description="Helical" evidence="5">
    <location>
        <begin position="235"/>
        <end position="260"/>
    </location>
</feature>
<reference evidence="6 7" key="1">
    <citation type="submission" date="2018-07" db="EMBL/GenBank/DDBJ databases">
        <title>Genomic Encyclopedia of Type Strains, Phase IV (KMG-IV): sequencing the most valuable type-strain genomes for metagenomic binning, comparative biology and taxonomic classification.</title>
        <authorList>
            <person name="Goeker M."/>
        </authorList>
    </citation>
    <scope>NUCLEOTIDE SEQUENCE [LARGE SCALE GENOMIC DNA]</scope>
    <source>
        <strain evidence="6 7">DSM 16500</strain>
    </source>
</reference>
<dbReference type="PIRSF" id="PIRSF006060">
    <property type="entry name" value="AA_transporter"/>
    <property type="match status" value="1"/>
</dbReference>
<evidence type="ECO:0000256" key="5">
    <source>
        <dbReference type="SAM" id="Phobius"/>
    </source>
</evidence>
<proteinExistence type="predicted"/>
<dbReference type="Proteomes" id="UP000254720">
    <property type="component" value="Unassembled WGS sequence"/>
</dbReference>
<feature type="transmembrane region" description="Helical" evidence="5">
    <location>
        <begin position="127"/>
        <end position="150"/>
    </location>
</feature>
<dbReference type="GO" id="GO:0016020">
    <property type="term" value="C:membrane"/>
    <property type="evidence" value="ECO:0007669"/>
    <property type="project" value="UniProtKB-SubCell"/>
</dbReference>
<dbReference type="Pfam" id="PF13520">
    <property type="entry name" value="AA_permease_2"/>
    <property type="match status" value="1"/>
</dbReference>
<feature type="transmembrane region" description="Helical" evidence="5">
    <location>
        <begin position="195"/>
        <end position="214"/>
    </location>
</feature>
<dbReference type="PANTHER" id="PTHR47547:SF1">
    <property type="entry name" value="ASPARTATE-PROTON SYMPORTER"/>
    <property type="match status" value="1"/>
</dbReference>
<dbReference type="EMBL" id="QQAX01000016">
    <property type="protein sequence ID" value="RDI42051.1"/>
    <property type="molecule type" value="Genomic_DNA"/>
</dbReference>
<dbReference type="RefSeq" id="WP_114834735.1">
    <property type="nucleotide sequence ID" value="NZ_LR699115.1"/>
</dbReference>
<dbReference type="Gene3D" id="1.20.1740.10">
    <property type="entry name" value="Amino acid/polyamine transporter I"/>
    <property type="match status" value="1"/>
</dbReference>
<gene>
    <name evidence="6" type="ORF">C8D86_1165</name>
</gene>
<keyword evidence="7" id="KW-1185">Reference proteome</keyword>
<accession>A0A370GEE7</accession>
<dbReference type="InterPro" id="IPR052962">
    <property type="entry name" value="AA_Transporter_AGT"/>
</dbReference>
<feature type="transmembrane region" description="Helical" evidence="5">
    <location>
        <begin position="426"/>
        <end position="446"/>
    </location>
</feature>
<feature type="transmembrane region" description="Helical" evidence="5">
    <location>
        <begin position="340"/>
        <end position="359"/>
    </location>
</feature>
<feature type="transmembrane region" description="Helical" evidence="5">
    <location>
        <begin position="365"/>
        <end position="387"/>
    </location>
</feature>
<feature type="transmembrane region" description="Helical" evidence="5">
    <location>
        <begin position="162"/>
        <end position="183"/>
    </location>
</feature>
<keyword evidence="4 5" id="KW-0472">Membrane</keyword>
<dbReference type="InterPro" id="IPR002293">
    <property type="entry name" value="AA/rel_permease1"/>
</dbReference>
<comment type="subcellular location">
    <subcellularLocation>
        <location evidence="1">Membrane</location>
        <topology evidence="1">Multi-pass membrane protein</topology>
    </subcellularLocation>
</comment>